<evidence type="ECO:0000256" key="2">
    <source>
        <dbReference type="ARBA" id="ARBA00022692"/>
    </source>
</evidence>
<dbReference type="PANTHER" id="PTHR33048">
    <property type="entry name" value="PTH11-LIKE INTEGRAL MEMBRANE PROTEIN (AFU_ORTHOLOGUE AFUA_5G11245)"/>
    <property type="match status" value="1"/>
</dbReference>
<feature type="transmembrane region" description="Helical" evidence="6">
    <location>
        <begin position="237"/>
        <end position="259"/>
    </location>
</feature>
<evidence type="ECO:0000256" key="3">
    <source>
        <dbReference type="ARBA" id="ARBA00022989"/>
    </source>
</evidence>
<dbReference type="PANTHER" id="PTHR33048:SF146">
    <property type="entry name" value="INTEGRAL MEMBRANE PROTEIN"/>
    <property type="match status" value="1"/>
</dbReference>
<dbReference type="GO" id="GO:0016020">
    <property type="term" value="C:membrane"/>
    <property type="evidence" value="ECO:0007669"/>
    <property type="project" value="UniProtKB-SubCell"/>
</dbReference>
<dbReference type="Pfam" id="PF20684">
    <property type="entry name" value="Fung_rhodopsin"/>
    <property type="match status" value="1"/>
</dbReference>
<dbReference type="InterPro" id="IPR049326">
    <property type="entry name" value="Rhodopsin_dom_fungi"/>
</dbReference>
<feature type="transmembrane region" description="Helical" evidence="6">
    <location>
        <begin position="171"/>
        <end position="189"/>
    </location>
</feature>
<reference evidence="8" key="1">
    <citation type="submission" date="2022-10" db="EMBL/GenBank/DDBJ databases">
        <title>Tapping the CABI collections for fungal endophytes: first genome assemblies for Collariella, Neodidymelliopsis, Ascochyta clinopodiicola, Didymella pomorum, Didymosphaeria variabile, Neocosmospora piperis and Neocucurbitaria cava.</title>
        <authorList>
            <person name="Hill R."/>
        </authorList>
    </citation>
    <scope>NUCLEOTIDE SEQUENCE</scope>
    <source>
        <strain evidence="8">IMI 356814</strain>
    </source>
</reference>
<organism evidence="8 9">
    <name type="scientific">Neocucurbitaria cava</name>
    <dbReference type="NCBI Taxonomy" id="798079"/>
    <lineage>
        <taxon>Eukaryota</taxon>
        <taxon>Fungi</taxon>
        <taxon>Dikarya</taxon>
        <taxon>Ascomycota</taxon>
        <taxon>Pezizomycotina</taxon>
        <taxon>Dothideomycetes</taxon>
        <taxon>Pleosporomycetidae</taxon>
        <taxon>Pleosporales</taxon>
        <taxon>Pleosporineae</taxon>
        <taxon>Cucurbitariaceae</taxon>
        <taxon>Neocucurbitaria</taxon>
    </lineage>
</organism>
<evidence type="ECO:0000256" key="4">
    <source>
        <dbReference type="ARBA" id="ARBA00023136"/>
    </source>
</evidence>
<evidence type="ECO:0000313" key="8">
    <source>
        <dbReference type="EMBL" id="KAJ4366261.1"/>
    </source>
</evidence>
<accession>A0A9W8Y4G1</accession>
<dbReference type="InterPro" id="IPR052337">
    <property type="entry name" value="SAT4-like"/>
</dbReference>
<comment type="caution">
    <text evidence="8">The sequence shown here is derived from an EMBL/GenBank/DDBJ whole genome shotgun (WGS) entry which is preliminary data.</text>
</comment>
<feature type="transmembrane region" description="Helical" evidence="6">
    <location>
        <begin position="50"/>
        <end position="74"/>
    </location>
</feature>
<dbReference type="AlphaFoldDB" id="A0A9W8Y4G1"/>
<keyword evidence="4 6" id="KW-0472">Membrane</keyword>
<feature type="transmembrane region" description="Helical" evidence="6">
    <location>
        <begin position="94"/>
        <end position="117"/>
    </location>
</feature>
<protein>
    <recommendedName>
        <fullName evidence="7">Rhodopsin domain-containing protein</fullName>
    </recommendedName>
</protein>
<dbReference type="EMBL" id="JAPEUY010000014">
    <property type="protein sequence ID" value="KAJ4366261.1"/>
    <property type="molecule type" value="Genomic_DNA"/>
</dbReference>
<evidence type="ECO:0000313" key="9">
    <source>
        <dbReference type="Proteomes" id="UP001140560"/>
    </source>
</evidence>
<comment type="subcellular location">
    <subcellularLocation>
        <location evidence="1">Membrane</location>
        <topology evidence="1">Multi-pass membrane protein</topology>
    </subcellularLocation>
</comment>
<feature type="transmembrane region" description="Helical" evidence="6">
    <location>
        <begin position="129"/>
        <end position="151"/>
    </location>
</feature>
<feature type="transmembrane region" description="Helical" evidence="6">
    <location>
        <begin position="12"/>
        <end position="30"/>
    </location>
</feature>
<feature type="domain" description="Rhodopsin" evidence="7">
    <location>
        <begin position="33"/>
        <end position="265"/>
    </location>
</feature>
<keyword evidence="9" id="KW-1185">Reference proteome</keyword>
<evidence type="ECO:0000256" key="6">
    <source>
        <dbReference type="SAM" id="Phobius"/>
    </source>
</evidence>
<evidence type="ECO:0000256" key="5">
    <source>
        <dbReference type="ARBA" id="ARBA00038359"/>
    </source>
</evidence>
<comment type="similarity">
    <text evidence="5">Belongs to the SAT4 family.</text>
</comment>
<keyword evidence="3 6" id="KW-1133">Transmembrane helix</keyword>
<gene>
    <name evidence="8" type="ORF">N0V83_007897</name>
</gene>
<evidence type="ECO:0000259" key="7">
    <source>
        <dbReference type="Pfam" id="PF20684"/>
    </source>
</evidence>
<dbReference type="OrthoDB" id="5429740at2759"/>
<proteinExistence type="inferred from homology"/>
<evidence type="ECO:0000256" key="1">
    <source>
        <dbReference type="ARBA" id="ARBA00004141"/>
    </source>
</evidence>
<feature type="transmembrane region" description="Helical" evidence="6">
    <location>
        <begin position="201"/>
        <end position="225"/>
    </location>
</feature>
<keyword evidence="2 6" id="KW-0812">Transmembrane</keyword>
<name>A0A9W8Y4G1_9PLEO</name>
<dbReference type="Proteomes" id="UP001140560">
    <property type="component" value="Unassembled WGS sequence"/>
</dbReference>
<sequence>MGANNSVPADYSVPAYTILAIDVVLTTAVVGGRTAPRRMMKTSPATDDYLCYFAFIANLGLFLSGLLLTAFGALDLQDVSQQSTKEQKFVTKTTLSFAVLYIIAITLVKLSILFLYHRTFTLRQKWFRYCWWMLMTLAILWTLAGLILLVLQETGTLPRYDFGRIAVPTTGIFNALSDMLLMLLPVVMVSRLKMRRKQKIALVSIFCISGVASTVSLVRGTIYFYNRSHRLNPAYMNYLDIVLTATESSAGLMCACLPLTKPLVIRFTRWLQRMHGLGKLIIRIL</sequence>